<comment type="caution">
    <text evidence="1">The sequence shown here is derived from an EMBL/GenBank/DDBJ whole genome shotgun (WGS) entry which is preliminary data.</text>
</comment>
<gene>
    <name evidence="1" type="ORF">BDY19DRAFT_915777</name>
</gene>
<proteinExistence type="predicted"/>
<evidence type="ECO:0000313" key="2">
    <source>
        <dbReference type="Proteomes" id="UP001055072"/>
    </source>
</evidence>
<reference evidence="1" key="1">
    <citation type="journal article" date="2021" name="Environ. Microbiol.">
        <title>Gene family expansions and transcriptome signatures uncover fungal adaptations to wood decay.</title>
        <authorList>
            <person name="Hage H."/>
            <person name="Miyauchi S."/>
            <person name="Viragh M."/>
            <person name="Drula E."/>
            <person name="Min B."/>
            <person name="Chaduli D."/>
            <person name="Navarro D."/>
            <person name="Favel A."/>
            <person name="Norest M."/>
            <person name="Lesage-Meessen L."/>
            <person name="Balint B."/>
            <person name="Merenyi Z."/>
            <person name="de Eugenio L."/>
            <person name="Morin E."/>
            <person name="Martinez A.T."/>
            <person name="Baldrian P."/>
            <person name="Stursova M."/>
            <person name="Martinez M.J."/>
            <person name="Novotny C."/>
            <person name="Magnuson J.K."/>
            <person name="Spatafora J.W."/>
            <person name="Maurice S."/>
            <person name="Pangilinan J."/>
            <person name="Andreopoulos W."/>
            <person name="LaButti K."/>
            <person name="Hundley H."/>
            <person name="Na H."/>
            <person name="Kuo A."/>
            <person name="Barry K."/>
            <person name="Lipzen A."/>
            <person name="Henrissat B."/>
            <person name="Riley R."/>
            <person name="Ahrendt S."/>
            <person name="Nagy L.G."/>
            <person name="Grigoriev I.V."/>
            <person name="Martin F."/>
            <person name="Rosso M.N."/>
        </authorList>
    </citation>
    <scope>NUCLEOTIDE SEQUENCE</scope>
    <source>
        <strain evidence="1">CBS 384.51</strain>
    </source>
</reference>
<keyword evidence="2" id="KW-1185">Reference proteome</keyword>
<name>A0ACB8ULA1_9APHY</name>
<protein>
    <submittedName>
        <fullName evidence="1">Uncharacterized protein</fullName>
    </submittedName>
</protein>
<dbReference type="Proteomes" id="UP001055072">
    <property type="component" value="Unassembled WGS sequence"/>
</dbReference>
<dbReference type="EMBL" id="MU274900">
    <property type="protein sequence ID" value="KAI0094991.1"/>
    <property type="molecule type" value="Genomic_DNA"/>
</dbReference>
<organism evidence="1 2">
    <name type="scientific">Irpex rosettiformis</name>
    <dbReference type="NCBI Taxonomy" id="378272"/>
    <lineage>
        <taxon>Eukaryota</taxon>
        <taxon>Fungi</taxon>
        <taxon>Dikarya</taxon>
        <taxon>Basidiomycota</taxon>
        <taxon>Agaricomycotina</taxon>
        <taxon>Agaricomycetes</taxon>
        <taxon>Polyporales</taxon>
        <taxon>Irpicaceae</taxon>
        <taxon>Irpex</taxon>
    </lineage>
</organism>
<accession>A0ACB8ULA1</accession>
<evidence type="ECO:0000313" key="1">
    <source>
        <dbReference type="EMBL" id="KAI0094991.1"/>
    </source>
</evidence>
<sequence>MSDHPTTALISHPPAQKVAGRRMSMTTRPKPHLHSLEHRVASGDGDDEDEDEDDAPVDYPRPAPPGESAQEEHHHKNDKSKGEKKHDPNYGRKAQETLRKKADHNRPAIDPSSGSSAPGVRVNQPSKRLSL</sequence>